<dbReference type="Proteomes" id="UP000182466">
    <property type="component" value="Unassembled WGS sequence"/>
</dbReference>
<dbReference type="STRING" id="999627.SAMN05216236_11758"/>
<feature type="chain" id="PRO_5010282391" evidence="6">
    <location>
        <begin position="26"/>
        <end position="352"/>
    </location>
</feature>
<dbReference type="OrthoDB" id="8673861at2"/>
<evidence type="ECO:0000256" key="3">
    <source>
        <dbReference type="ARBA" id="ARBA00022448"/>
    </source>
</evidence>
<dbReference type="NCBIfam" id="NF037995">
    <property type="entry name" value="TRAP_S1"/>
    <property type="match status" value="1"/>
</dbReference>
<keyword evidence="7" id="KW-0675">Receptor</keyword>
<keyword evidence="4 6" id="KW-0732">Signal</keyword>
<keyword evidence="3" id="KW-0813">Transport</keyword>
<dbReference type="Gene3D" id="3.40.190.170">
    <property type="entry name" value="Bacterial extracellular solute-binding protein, family 7"/>
    <property type="match status" value="1"/>
</dbReference>
<dbReference type="PANTHER" id="PTHR33376:SF4">
    <property type="entry name" value="SIALIC ACID-BINDING PERIPLASMIC PROTEIN SIAP"/>
    <property type="match status" value="1"/>
</dbReference>
<accession>A0A1I7CKB8</accession>
<evidence type="ECO:0000256" key="1">
    <source>
        <dbReference type="ARBA" id="ARBA00004418"/>
    </source>
</evidence>
<dbReference type="Pfam" id="PF03480">
    <property type="entry name" value="DctP"/>
    <property type="match status" value="1"/>
</dbReference>
<dbReference type="InterPro" id="IPR038404">
    <property type="entry name" value="TRAP_DctP_sf"/>
</dbReference>
<keyword evidence="5" id="KW-0574">Periplasm</keyword>
<dbReference type="GO" id="GO:0055085">
    <property type="term" value="P:transmembrane transport"/>
    <property type="evidence" value="ECO:0007669"/>
    <property type="project" value="InterPro"/>
</dbReference>
<organism evidence="7 8">
    <name type="scientific">Sedimentitalea nanhaiensis</name>
    <dbReference type="NCBI Taxonomy" id="999627"/>
    <lineage>
        <taxon>Bacteria</taxon>
        <taxon>Pseudomonadati</taxon>
        <taxon>Pseudomonadota</taxon>
        <taxon>Alphaproteobacteria</taxon>
        <taxon>Rhodobacterales</taxon>
        <taxon>Paracoccaceae</taxon>
        <taxon>Sedimentitalea</taxon>
    </lineage>
</organism>
<keyword evidence="8" id="KW-1185">Reference proteome</keyword>
<protein>
    <submittedName>
        <fullName evidence="7">Tripartite ATP-independent transporter solute receptor, DctP family</fullName>
    </submittedName>
</protein>
<evidence type="ECO:0000256" key="5">
    <source>
        <dbReference type="ARBA" id="ARBA00022764"/>
    </source>
</evidence>
<evidence type="ECO:0000256" key="4">
    <source>
        <dbReference type="ARBA" id="ARBA00022729"/>
    </source>
</evidence>
<dbReference type="PANTHER" id="PTHR33376">
    <property type="match status" value="1"/>
</dbReference>
<proteinExistence type="inferred from homology"/>
<gene>
    <name evidence="7" type="ORF">SAMN05216236_11758</name>
</gene>
<feature type="signal peptide" evidence="6">
    <location>
        <begin position="1"/>
        <end position="25"/>
    </location>
</feature>
<dbReference type="GO" id="GO:0030288">
    <property type="term" value="C:outer membrane-bounded periplasmic space"/>
    <property type="evidence" value="ECO:0007669"/>
    <property type="project" value="InterPro"/>
</dbReference>
<name>A0A1I7CKB8_9RHOB</name>
<dbReference type="CDD" id="cd13677">
    <property type="entry name" value="PBP2_TRAP_SBP_like_6"/>
    <property type="match status" value="1"/>
</dbReference>
<dbReference type="AlphaFoldDB" id="A0A1I7CKB8"/>
<comment type="similarity">
    <text evidence="2">Belongs to the bacterial solute-binding protein 7 family.</text>
</comment>
<dbReference type="eggNOG" id="COG1638">
    <property type="taxonomic scope" value="Bacteria"/>
</dbReference>
<evidence type="ECO:0000256" key="2">
    <source>
        <dbReference type="ARBA" id="ARBA00009023"/>
    </source>
</evidence>
<dbReference type="RefSeq" id="WP_027262924.1">
    <property type="nucleotide sequence ID" value="NZ_FPAW01000017.1"/>
</dbReference>
<dbReference type="EMBL" id="FPAW01000017">
    <property type="protein sequence ID" value="SFT99858.1"/>
    <property type="molecule type" value="Genomic_DNA"/>
</dbReference>
<evidence type="ECO:0000313" key="7">
    <source>
        <dbReference type="EMBL" id="SFT99858.1"/>
    </source>
</evidence>
<sequence>MSKLNRTAMIAISAGLVVAAASSSADTKLLKFAHDNITDPLENPAHACAAVFNNIIETESNGSITTEVFPSNQLGNAREHVQLLRDNVIQATLTSTGAIASYYPRIDVLNLPFAFDSNASTYEVFDGAFGEALAADIEQVLGDVEVLGFPDTGGFFAITNSKKPIRTLADFEGIRIRTMTVPAHQTAIQSLGGQAYPLAWGEVYTGLQTGVIDGQMNPIPIISTYKMYEVQDYMTLTNHLFSPYTFMVSSAFYDSLTEQEQAIVRKAAESCVVASRGIARVIEASDRGLAGLVDQIEVSALSDEDRAGFRDAAQPAVIELIENSGDPKAVELLNLFRTEVEQANEVTSHYMD</sequence>
<comment type="subcellular location">
    <subcellularLocation>
        <location evidence="1">Periplasm</location>
    </subcellularLocation>
</comment>
<evidence type="ECO:0000256" key="6">
    <source>
        <dbReference type="SAM" id="SignalP"/>
    </source>
</evidence>
<dbReference type="InterPro" id="IPR018389">
    <property type="entry name" value="DctP_fam"/>
</dbReference>
<dbReference type="InterPro" id="IPR004682">
    <property type="entry name" value="TRAP_DctP"/>
</dbReference>
<dbReference type="PIRSF" id="PIRSF006470">
    <property type="entry name" value="DctB"/>
    <property type="match status" value="1"/>
</dbReference>
<reference evidence="7 8" key="1">
    <citation type="submission" date="2016-10" db="EMBL/GenBank/DDBJ databases">
        <authorList>
            <person name="de Groot N.N."/>
        </authorList>
    </citation>
    <scope>NUCLEOTIDE SEQUENCE [LARGE SCALE GENOMIC DNA]</scope>
    <source>
        <strain evidence="7 8">CGMCC 1.10959</strain>
    </source>
</reference>
<evidence type="ECO:0000313" key="8">
    <source>
        <dbReference type="Proteomes" id="UP000182466"/>
    </source>
</evidence>
<dbReference type="NCBIfam" id="TIGR00787">
    <property type="entry name" value="dctP"/>
    <property type="match status" value="1"/>
</dbReference>